<organism evidence="1 2">
    <name type="scientific">Methylobacterium marchantiae</name>
    <dbReference type="NCBI Taxonomy" id="600331"/>
    <lineage>
        <taxon>Bacteria</taxon>
        <taxon>Pseudomonadati</taxon>
        <taxon>Pseudomonadota</taxon>
        <taxon>Alphaproteobacteria</taxon>
        <taxon>Hyphomicrobiales</taxon>
        <taxon>Methylobacteriaceae</taxon>
        <taxon>Methylobacterium</taxon>
    </lineage>
</organism>
<reference evidence="2" key="1">
    <citation type="journal article" date="2019" name="Int. J. Syst. Evol. Microbiol.">
        <title>The Global Catalogue of Microorganisms (GCM) 10K type strain sequencing project: providing services to taxonomists for standard genome sequencing and annotation.</title>
        <authorList>
            <consortium name="The Broad Institute Genomics Platform"/>
            <consortium name="The Broad Institute Genome Sequencing Center for Infectious Disease"/>
            <person name="Wu L."/>
            <person name="Ma J."/>
        </authorList>
    </citation>
    <scope>NUCLEOTIDE SEQUENCE [LARGE SCALE GENOMIC DNA]</scope>
    <source>
        <strain evidence="2">CCUG 56108</strain>
    </source>
</reference>
<evidence type="ECO:0000313" key="1">
    <source>
        <dbReference type="EMBL" id="MFD1303422.1"/>
    </source>
</evidence>
<dbReference type="RefSeq" id="WP_238202857.1">
    <property type="nucleotide sequence ID" value="NZ_JBHTND010000029.1"/>
</dbReference>
<evidence type="ECO:0000313" key="2">
    <source>
        <dbReference type="Proteomes" id="UP001597176"/>
    </source>
</evidence>
<accession>A0ABW3X1G1</accession>
<dbReference type="Proteomes" id="UP001597176">
    <property type="component" value="Unassembled WGS sequence"/>
</dbReference>
<comment type="caution">
    <text evidence="1">The sequence shown here is derived from an EMBL/GenBank/DDBJ whole genome shotgun (WGS) entry which is preliminary data.</text>
</comment>
<sequence length="77" mass="7869">MISATSISSGGMAVAAQRFSSAAESIATLGTSLPSPTQVDLSSSAVRLIESKAEFGINAAVLKSSLDTDRRVLDILV</sequence>
<gene>
    <name evidence="1" type="ORF">ACFQ4G_17755</name>
</gene>
<protein>
    <recommendedName>
        <fullName evidence="3">Flagellar basal-body/hook protein C-terminal domain-containing protein</fullName>
    </recommendedName>
</protein>
<name>A0ABW3X1G1_9HYPH</name>
<keyword evidence="2" id="KW-1185">Reference proteome</keyword>
<dbReference type="EMBL" id="JBHTND010000029">
    <property type="protein sequence ID" value="MFD1303422.1"/>
    <property type="molecule type" value="Genomic_DNA"/>
</dbReference>
<evidence type="ECO:0008006" key="3">
    <source>
        <dbReference type="Google" id="ProtNLM"/>
    </source>
</evidence>
<proteinExistence type="predicted"/>